<dbReference type="InterPro" id="IPR005467">
    <property type="entry name" value="His_kinase_dom"/>
</dbReference>
<feature type="transmembrane region" description="Helical" evidence="12">
    <location>
        <begin position="155"/>
        <end position="178"/>
    </location>
</feature>
<dbReference type="Gene3D" id="3.30.565.10">
    <property type="entry name" value="Histidine kinase-like ATPase, C-terminal domain"/>
    <property type="match status" value="1"/>
</dbReference>
<evidence type="ECO:0000256" key="6">
    <source>
        <dbReference type="ARBA" id="ARBA00022692"/>
    </source>
</evidence>
<dbReference type="OrthoDB" id="9815202at2"/>
<dbReference type="PANTHER" id="PTHR45436:SF8">
    <property type="entry name" value="HISTIDINE KINASE"/>
    <property type="match status" value="1"/>
</dbReference>
<dbReference type="InterPro" id="IPR003660">
    <property type="entry name" value="HAMP_dom"/>
</dbReference>
<reference evidence="15 16" key="1">
    <citation type="submission" date="2018-01" db="EMBL/GenBank/DDBJ databases">
        <title>Genomic Encyclopedia of Archaeal and Bacterial Type Strains, Phase II (KMG-II): from individual species to whole genera.</title>
        <authorList>
            <person name="Goeker M."/>
        </authorList>
    </citation>
    <scope>NUCLEOTIDE SEQUENCE [LARGE SCALE GENOMIC DNA]</scope>
    <source>
        <strain evidence="15 16">DSM 12048</strain>
    </source>
</reference>
<dbReference type="Pfam" id="PF02518">
    <property type="entry name" value="HATPase_c"/>
    <property type="match status" value="1"/>
</dbReference>
<protein>
    <recommendedName>
        <fullName evidence="3">histidine kinase</fullName>
        <ecNumber evidence="3">2.7.13.3</ecNumber>
    </recommendedName>
</protein>
<comment type="subcellular location">
    <subcellularLocation>
        <location evidence="2">Membrane</location>
    </subcellularLocation>
</comment>
<keyword evidence="16" id="KW-1185">Reference proteome</keyword>
<dbReference type="CDD" id="cd00082">
    <property type="entry name" value="HisKA"/>
    <property type="match status" value="1"/>
</dbReference>
<dbReference type="InterPro" id="IPR003661">
    <property type="entry name" value="HisK_dim/P_dom"/>
</dbReference>
<keyword evidence="4" id="KW-0597">Phosphoprotein</keyword>
<dbReference type="PRINTS" id="PR00344">
    <property type="entry name" value="BCTRLSENSOR"/>
</dbReference>
<keyword evidence="8 12" id="KW-1133">Transmembrane helix</keyword>
<name>A0A2S5JJB2_9RHOB</name>
<dbReference type="SMART" id="SM00387">
    <property type="entry name" value="HATPase_c"/>
    <property type="match status" value="1"/>
</dbReference>
<keyword evidence="10 12" id="KW-0472">Membrane</keyword>
<feature type="transmembrane region" description="Helical" evidence="12">
    <location>
        <begin position="20"/>
        <end position="41"/>
    </location>
</feature>
<proteinExistence type="predicted"/>
<dbReference type="Gene3D" id="1.10.287.130">
    <property type="match status" value="1"/>
</dbReference>
<dbReference type="Gene3D" id="6.10.340.10">
    <property type="match status" value="1"/>
</dbReference>
<feature type="domain" description="Histidine kinase" evidence="13">
    <location>
        <begin position="244"/>
        <end position="458"/>
    </location>
</feature>
<evidence type="ECO:0000256" key="8">
    <source>
        <dbReference type="ARBA" id="ARBA00022989"/>
    </source>
</evidence>
<dbReference type="SMART" id="SM00304">
    <property type="entry name" value="HAMP"/>
    <property type="match status" value="1"/>
</dbReference>
<dbReference type="EMBL" id="PRDS01000002">
    <property type="protein sequence ID" value="PPB81481.1"/>
    <property type="molecule type" value="Genomic_DNA"/>
</dbReference>
<evidence type="ECO:0000256" key="2">
    <source>
        <dbReference type="ARBA" id="ARBA00004370"/>
    </source>
</evidence>
<feature type="coiled-coil region" evidence="11">
    <location>
        <begin position="178"/>
        <end position="240"/>
    </location>
</feature>
<dbReference type="PANTHER" id="PTHR45436">
    <property type="entry name" value="SENSOR HISTIDINE KINASE YKOH"/>
    <property type="match status" value="1"/>
</dbReference>
<dbReference type="InterPro" id="IPR004358">
    <property type="entry name" value="Sig_transdc_His_kin-like_C"/>
</dbReference>
<sequence>MAERAGKAFSRALRSTPVRLALALVAVFAVVHLVTLGLAYLSLRAELVDRMQADLRQHLAGFEVVASPRAAEILVAAEAAAADPARRVFAYIAPDGRVTGNAQARLARDGVEISAQPEGRPLSPDGYLPLVQPLAGGILVIAESRTPLAELRRTFLWLLALSLVPSAALSLGAGVWLARRAERRVARIESVLDALTRGDLAARLPVNNADLQDADDLTRIAAQINRMAEAQQSATEALRQVSADIAHDLRTPLQRLSVTLQDLAAQLPEDAPAHDLARRAQDEADSAIAMFRALLQIAQIEGGSARDAFEPVDLVALCRELAELYAPSAEDGGHVLTAALPEGAVVVHAHRTLISQALSNLIENALRHTPQGTPIEIRLQQGASEIALVVADHGPGIPEAERPRVTRRLYRLERSRATPGNGLGLALVDAIARAHGGRLVLEDNRPGLRASLVLPVAPAQSIQSAPQIAAVDMQVPTLRQRLALDLGARGQKKGVGIAQHEIDAGLRVGCRHDDAKGTPVHHA</sequence>
<keyword evidence="5" id="KW-0808">Transferase</keyword>
<dbReference type="Pfam" id="PF00512">
    <property type="entry name" value="HisKA"/>
    <property type="match status" value="1"/>
</dbReference>
<keyword evidence="7" id="KW-0418">Kinase</keyword>
<dbReference type="SUPFAM" id="SSF47384">
    <property type="entry name" value="Homodimeric domain of signal transducing histidine kinase"/>
    <property type="match status" value="1"/>
</dbReference>
<comment type="catalytic activity">
    <reaction evidence="1">
        <text>ATP + protein L-histidine = ADP + protein N-phospho-L-histidine.</text>
        <dbReference type="EC" id="2.7.13.3"/>
    </reaction>
</comment>
<dbReference type="RefSeq" id="WP_104069340.1">
    <property type="nucleotide sequence ID" value="NZ_PRDS01000002.1"/>
</dbReference>
<dbReference type="GO" id="GO:0000155">
    <property type="term" value="F:phosphorelay sensor kinase activity"/>
    <property type="evidence" value="ECO:0007669"/>
    <property type="project" value="InterPro"/>
</dbReference>
<gene>
    <name evidence="15" type="ORF">LV82_00689</name>
</gene>
<evidence type="ECO:0000256" key="10">
    <source>
        <dbReference type="ARBA" id="ARBA00023136"/>
    </source>
</evidence>
<evidence type="ECO:0000256" key="1">
    <source>
        <dbReference type="ARBA" id="ARBA00000085"/>
    </source>
</evidence>
<dbReference type="PROSITE" id="PS50885">
    <property type="entry name" value="HAMP"/>
    <property type="match status" value="1"/>
</dbReference>
<keyword evidence="9" id="KW-0902">Two-component regulatory system</keyword>
<organism evidence="15 16">
    <name type="scientific">Albidovulum inexpectatum</name>
    <dbReference type="NCBI Taxonomy" id="196587"/>
    <lineage>
        <taxon>Bacteria</taxon>
        <taxon>Pseudomonadati</taxon>
        <taxon>Pseudomonadota</taxon>
        <taxon>Alphaproteobacteria</taxon>
        <taxon>Rhodobacterales</taxon>
        <taxon>Paracoccaceae</taxon>
        <taxon>Albidovulum</taxon>
    </lineage>
</organism>
<dbReference type="CDD" id="cd00075">
    <property type="entry name" value="HATPase"/>
    <property type="match status" value="1"/>
</dbReference>
<keyword evidence="6 12" id="KW-0812">Transmembrane</keyword>
<evidence type="ECO:0000259" key="14">
    <source>
        <dbReference type="PROSITE" id="PS50885"/>
    </source>
</evidence>
<dbReference type="SUPFAM" id="SSF55874">
    <property type="entry name" value="ATPase domain of HSP90 chaperone/DNA topoisomerase II/histidine kinase"/>
    <property type="match status" value="1"/>
</dbReference>
<keyword evidence="11" id="KW-0175">Coiled coil</keyword>
<evidence type="ECO:0000256" key="4">
    <source>
        <dbReference type="ARBA" id="ARBA00022553"/>
    </source>
</evidence>
<evidence type="ECO:0000256" key="9">
    <source>
        <dbReference type="ARBA" id="ARBA00023012"/>
    </source>
</evidence>
<dbReference type="EC" id="2.7.13.3" evidence="3"/>
<dbReference type="InterPro" id="IPR036890">
    <property type="entry name" value="HATPase_C_sf"/>
</dbReference>
<evidence type="ECO:0000256" key="12">
    <source>
        <dbReference type="SAM" id="Phobius"/>
    </source>
</evidence>
<dbReference type="PROSITE" id="PS50109">
    <property type="entry name" value="HIS_KIN"/>
    <property type="match status" value="1"/>
</dbReference>
<evidence type="ECO:0000313" key="16">
    <source>
        <dbReference type="Proteomes" id="UP000239736"/>
    </source>
</evidence>
<dbReference type="InterPro" id="IPR050428">
    <property type="entry name" value="TCS_sensor_his_kinase"/>
</dbReference>
<evidence type="ECO:0000256" key="5">
    <source>
        <dbReference type="ARBA" id="ARBA00022679"/>
    </source>
</evidence>
<dbReference type="AlphaFoldDB" id="A0A2S5JJB2"/>
<dbReference type="SMART" id="SM00388">
    <property type="entry name" value="HisKA"/>
    <property type="match status" value="1"/>
</dbReference>
<dbReference type="Proteomes" id="UP000239736">
    <property type="component" value="Unassembled WGS sequence"/>
</dbReference>
<comment type="caution">
    <text evidence="15">The sequence shown here is derived from an EMBL/GenBank/DDBJ whole genome shotgun (WGS) entry which is preliminary data.</text>
</comment>
<dbReference type="GO" id="GO:0005886">
    <property type="term" value="C:plasma membrane"/>
    <property type="evidence" value="ECO:0007669"/>
    <property type="project" value="TreeGrafter"/>
</dbReference>
<dbReference type="InterPro" id="IPR036097">
    <property type="entry name" value="HisK_dim/P_sf"/>
</dbReference>
<evidence type="ECO:0000256" key="11">
    <source>
        <dbReference type="SAM" id="Coils"/>
    </source>
</evidence>
<evidence type="ECO:0000313" key="15">
    <source>
        <dbReference type="EMBL" id="PPB81481.1"/>
    </source>
</evidence>
<evidence type="ECO:0000259" key="13">
    <source>
        <dbReference type="PROSITE" id="PS50109"/>
    </source>
</evidence>
<feature type="domain" description="HAMP" evidence="14">
    <location>
        <begin position="179"/>
        <end position="236"/>
    </location>
</feature>
<evidence type="ECO:0000256" key="3">
    <source>
        <dbReference type="ARBA" id="ARBA00012438"/>
    </source>
</evidence>
<evidence type="ECO:0000256" key="7">
    <source>
        <dbReference type="ARBA" id="ARBA00022777"/>
    </source>
</evidence>
<dbReference type="InterPro" id="IPR003594">
    <property type="entry name" value="HATPase_dom"/>
</dbReference>
<accession>A0A2S5JJB2</accession>